<keyword evidence="4" id="KW-0833">Ubl conjugation pathway</keyword>
<dbReference type="EMBL" id="JFFI01001322">
    <property type="protein sequence ID" value="KXH61096.1"/>
    <property type="molecule type" value="Genomic_DNA"/>
</dbReference>
<dbReference type="GO" id="GO:0000045">
    <property type="term" value="P:autophagosome assembly"/>
    <property type="evidence" value="ECO:0007669"/>
    <property type="project" value="TreeGrafter"/>
</dbReference>
<keyword evidence="9" id="KW-1185">Reference proteome</keyword>
<sequence>MSLRDFPFLTPEEFSEICHHFDSQYCRATLGPMRRRWKMRVCTALDTSFASGVEYTTYLQIIRPLEATLDCGDLSSVLDNFSFGESASDKDALGLGDEAMIDAEESDELTYAQAALAKSHVPDSGHVVYEVHWHPTYRMPCLWFTLHELPADEPAFNLDTVFRRLVPDQFKDALRRSSGIGGISGDHHPLTGLPSFFIHPCLLGDAMSGFNCSKEQYMMLWLGLVGGCVGLWVPKEMALDSTG</sequence>
<evidence type="ECO:0000256" key="5">
    <source>
        <dbReference type="ARBA" id="ARBA00022927"/>
    </source>
</evidence>
<dbReference type="GO" id="GO:0061651">
    <property type="term" value="F:Atg12 conjugating enzyme activity"/>
    <property type="evidence" value="ECO:0007669"/>
    <property type="project" value="TreeGrafter"/>
</dbReference>
<dbReference type="GO" id="GO:0015031">
    <property type="term" value="P:protein transport"/>
    <property type="evidence" value="ECO:0007669"/>
    <property type="project" value="UniProtKB-KW"/>
</dbReference>
<evidence type="ECO:0000256" key="1">
    <source>
        <dbReference type="ARBA" id="ARBA00005696"/>
    </source>
</evidence>
<keyword evidence="5" id="KW-0653">Protein transport</keyword>
<dbReference type="Gene3D" id="3.30.1460.50">
    <property type="match status" value="1"/>
</dbReference>
<protein>
    <recommendedName>
        <fullName evidence="2">Ubiquitin-like-conjugating enzyme ATG10</fullName>
    </recommendedName>
    <alternativeName>
        <fullName evidence="7">Autophagy-related protein 10</fullName>
    </alternativeName>
</protein>
<evidence type="ECO:0000256" key="6">
    <source>
        <dbReference type="ARBA" id="ARBA00023006"/>
    </source>
</evidence>
<keyword evidence="5" id="KW-0813">Transport</keyword>
<evidence type="ECO:0000313" key="9">
    <source>
        <dbReference type="Proteomes" id="UP000070121"/>
    </source>
</evidence>
<keyword evidence="3" id="KW-0808">Transferase</keyword>
<evidence type="ECO:0000313" key="8">
    <source>
        <dbReference type="EMBL" id="KXH61096.1"/>
    </source>
</evidence>
<evidence type="ECO:0000256" key="2">
    <source>
        <dbReference type="ARBA" id="ARBA00021099"/>
    </source>
</evidence>
<dbReference type="AlphaFoldDB" id="A0A135UL33"/>
<comment type="similarity">
    <text evidence="1">Belongs to the ATG10 family.</text>
</comment>
<dbReference type="OrthoDB" id="4089664at2759"/>
<name>A0A135UL33_9PEZI</name>
<dbReference type="PANTHER" id="PTHR14957:SF1">
    <property type="entry name" value="UBIQUITIN-LIKE-CONJUGATING ENZYME ATG10"/>
    <property type="match status" value="1"/>
</dbReference>
<dbReference type="PANTHER" id="PTHR14957">
    <property type="entry name" value="UBIQUITIN-LIKE-CONJUGATING ENZYME ATG10"/>
    <property type="match status" value="1"/>
</dbReference>
<reference evidence="8 9" key="1">
    <citation type="submission" date="2014-02" db="EMBL/GenBank/DDBJ databases">
        <title>The genome sequence of Colletotrichum salicis CBS 607.94.</title>
        <authorList>
            <person name="Baroncelli R."/>
            <person name="Thon M.R."/>
        </authorList>
    </citation>
    <scope>NUCLEOTIDE SEQUENCE [LARGE SCALE GENOMIC DNA]</scope>
    <source>
        <strain evidence="8 9">CBS 607.94</strain>
    </source>
</reference>
<dbReference type="Pfam" id="PF03987">
    <property type="entry name" value="Autophagy_act_C"/>
    <property type="match status" value="1"/>
</dbReference>
<organism evidence="8 9">
    <name type="scientific">Colletotrichum salicis</name>
    <dbReference type="NCBI Taxonomy" id="1209931"/>
    <lineage>
        <taxon>Eukaryota</taxon>
        <taxon>Fungi</taxon>
        <taxon>Dikarya</taxon>
        <taxon>Ascomycota</taxon>
        <taxon>Pezizomycotina</taxon>
        <taxon>Sordariomycetes</taxon>
        <taxon>Hypocreomycetidae</taxon>
        <taxon>Glomerellales</taxon>
        <taxon>Glomerellaceae</taxon>
        <taxon>Colletotrichum</taxon>
        <taxon>Colletotrichum acutatum species complex</taxon>
    </lineage>
</organism>
<evidence type="ECO:0000256" key="4">
    <source>
        <dbReference type="ARBA" id="ARBA00022786"/>
    </source>
</evidence>
<dbReference type="GO" id="GO:0005829">
    <property type="term" value="C:cytosol"/>
    <property type="evidence" value="ECO:0007669"/>
    <property type="project" value="TreeGrafter"/>
</dbReference>
<comment type="caution">
    <text evidence="8">The sequence shown here is derived from an EMBL/GenBank/DDBJ whole genome shotgun (WGS) entry which is preliminary data.</text>
</comment>
<evidence type="ECO:0000256" key="3">
    <source>
        <dbReference type="ARBA" id="ARBA00022679"/>
    </source>
</evidence>
<keyword evidence="6" id="KW-0072">Autophagy</keyword>
<proteinExistence type="inferred from homology"/>
<dbReference type="Proteomes" id="UP000070121">
    <property type="component" value="Unassembled WGS sequence"/>
</dbReference>
<dbReference type="InterPro" id="IPR007135">
    <property type="entry name" value="Atg3/Atg10"/>
</dbReference>
<evidence type="ECO:0000256" key="7">
    <source>
        <dbReference type="ARBA" id="ARBA00029833"/>
    </source>
</evidence>
<gene>
    <name evidence="8" type="ORF">CSAL01_03453</name>
</gene>
<dbReference type="GO" id="GO:0000422">
    <property type="term" value="P:autophagy of mitochondrion"/>
    <property type="evidence" value="ECO:0007669"/>
    <property type="project" value="TreeGrafter"/>
</dbReference>
<dbReference type="GO" id="GO:0032446">
    <property type="term" value="P:protein modification by small protein conjugation"/>
    <property type="evidence" value="ECO:0007669"/>
    <property type="project" value="TreeGrafter"/>
</dbReference>
<accession>A0A135UL33</accession>
<dbReference type="STRING" id="1209931.A0A135UL33"/>